<evidence type="ECO:0000313" key="2">
    <source>
        <dbReference type="Proteomes" id="UP000002785"/>
    </source>
</evidence>
<reference evidence="1" key="1">
    <citation type="submission" date="2009-10" db="EMBL/GenBank/DDBJ databases">
        <title>The genome sequence of Streptomyces sviceus strain ATCC 29083.</title>
        <authorList>
            <consortium name="The Broad Institute Genome Sequencing Platform"/>
            <consortium name="Broad Institute Microbial Sequencing Center"/>
            <person name="Fischbach M."/>
            <person name="Godfrey P."/>
            <person name="Ward D."/>
            <person name="Young S."/>
            <person name="Zeng Q."/>
            <person name="Koehrsen M."/>
            <person name="Alvarado L."/>
            <person name="Berlin A.M."/>
            <person name="Bochicchio J."/>
            <person name="Borenstein D."/>
            <person name="Chapman S.B."/>
            <person name="Chen Z."/>
            <person name="Engels R."/>
            <person name="Freedman E."/>
            <person name="Gellesch M."/>
            <person name="Goldberg J."/>
            <person name="Griggs A."/>
            <person name="Gujja S."/>
            <person name="Heilman E.R."/>
            <person name="Heiman D.I."/>
            <person name="Hepburn T.A."/>
            <person name="Howarth C."/>
            <person name="Jen D."/>
            <person name="Larson L."/>
            <person name="Lewis B."/>
            <person name="Mehta T."/>
            <person name="Park D."/>
            <person name="Pearson M."/>
            <person name="Richards J."/>
            <person name="Roberts A."/>
            <person name="Saif S."/>
            <person name="Shea T.D."/>
            <person name="Shenoy N."/>
            <person name="Sisk P."/>
            <person name="Stolte C."/>
            <person name="Sykes S.N."/>
            <person name="Thomson T."/>
            <person name="Walk T."/>
            <person name="White J."/>
            <person name="Yandava C."/>
            <person name="Straight P."/>
            <person name="Clardy J."/>
            <person name="Hung D."/>
            <person name="Kolter R."/>
            <person name="Mekalanos J."/>
            <person name="Walker S."/>
            <person name="Walsh C.T."/>
            <person name="Wieland-Brown L.C."/>
            <person name="Haas B."/>
            <person name="Nusbaum C."/>
            <person name="Birren B."/>
        </authorList>
    </citation>
    <scope>NUCLEOTIDE SEQUENCE [LARGE SCALE GENOMIC DNA]</scope>
    <source>
        <strain evidence="1">ATCC 29083</strain>
    </source>
</reference>
<dbReference type="AlphaFoldDB" id="B5HTZ7"/>
<dbReference type="HOGENOM" id="CLU_2959041_0_0_11"/>
<sequence length="59" mass="5539">MRFAPVAAASVIALGALLGGLTASSAAAAQGKTVEQRTAASAPVTALVAFGPGDNNGNG</sequence>
<gene>
    <name evidence="1" type="ORF">SSEG_02695</name>
</gene>
<dbReference type="Proteomes" id="UP000002785">
    <property type="component" value="Chromosome"/>
</dbReference>
<keyword evidence="2" id="KW-1185">Reference proteome</keyword>
<proteinExistence type="predicted"/>
<dbReference type="EMBL" id="CM000951">
    <property type="protein sequence ID" value="EDY56279.1"/>
    <property type="molecule type" value="Genomic_DNA"/>
</dbReference>
<name>B5HTZ7_STRX2</name>
<evidence type="ECO:0008006" key="3">
    <source>
        <dbReference type="Google" id="ProtNLM"/>
    </source>
</evidence>
<accession>B5HTZ7</accession>
<protein>
    <recommendedName>
        <fullName evidence="3">Secreted protein</fullName>
    </recommendedName>
</protein>
<evidence type="ECO:0000313" key="1">
    <source>
        <dbReference type="EMBL" id="EDY56279.1"/>
    </source>
</evidence>
<organism evidence="1 2">
    <name type="scientific">Streptomyces sviceus (strain ATCC 29083 / DSM 924 / JCM 4929 / NBRC 13980 / NCIMB 11184 / NRRL 5439 / UC 5370)</name>
    <dbReference type="NCBI Taxonomy" id="463191"/>
    <lineage>
        <taxon>Bacteria</taxon>
        <taxon>Bacillati</taxon>
        <taxon>Actinomycetota</taxon>
        <taxon>Actinomycetes</taxon>
        <taxon>Kitasatosporales</taxon>
        <taxon>Streptomycetaceae</taxon>
        <taxon>Streptomyces</taxon>
    </lineage>
</organism>
<dbReference type="RefSeq" id="WP_007383319.1">
    <property type="nucleotide sequence ID" value="NZ_CM000951.1"/>
</dbReference>